<dbReference type="InterPro" id="IPR022158">
    <property type="entry name" value="Inositol_phosphatase"/>
</dbReference>
<evidence type="ECO:0000256" key="1">
    <source>
        <dbReference type="ARBA" id="ARBA00009163"/>
    </source>
</evidence>
<dbReference type="InterPro" id="IPR040242">
    <property type="entry name" value="TPRG1-like"/>
</dbReference>
<proteinExistence type="inferred from homology"/>
<evidence type="ECO:0000313" key="4">
    <source>
        <dbReference type="EMBL" id="ETE58930.1"/>
    </source>
</evidence>
<comment type="similarity">
    <text evidence="1">Belongs to the TPRG1 family.</text>
</comment>
<comment type="caution">
    <text evidence="4">The sequence shown here is derived from an EMBL/GenBank/DDBJ whole genome shotgun (WGS) entry which is preliminary data.</text>
</comment>
<reference evidence="4 5" key="1">
    <citation type="journal article" date="2013" name="Proc. Natl. Acad. Sci. U.S.A.">
        <title>The king cobra genome reveals dynamic gene evolution and adaptation in the snake venom system.</title>
        <authorList>
            <person name="Vonk F.J."/>
            <person name="Casewell N.R."/>
            <person name="Henkel C.V."/>
            <person name="Heimberg A.M."/>
            <person name="Jansen H.J."/>
            <person name="McCleary R.J."/>
            <person name="Kerkkamp H.M."/>
            <person name="Vos R.A."/>
            <person name="Guerreiro I."/>
            <person name="Calvete J.J."/>
            <person name="Wuster W."/>
            <person name="Woods A.E."/>
            <person name="Logan J.M."/>
            <person name="Harrison R.A."/>
            <person name="Castoe T.A."/>
            <person name="de Koning A.P."/>
            <person name="Pollock D.D."/>
            <person name="Yandell M."/>
            <person name="Calderon D."/>
            <person name="Renjifo C."/>
            <person name="Currier R.B."/>
            <person name="Salgado D."/>
            <person name="Pla D."/>
            <person name="Sanz L."/>
            <person name="Hyder A.S."/>
            <person name="Ribeiro J.M."/>
            <person name="Arntzen J.W."/>
            <person name="van den Thillart G.E."/>
            <person name="Boetzer M."/>
            <person name="Pirovano W."/>
            <person name="Dirks R.P."/>
            <person name="Spaink H.P."/>
            <person name="Duboule D."/>
            <person name="McGlinn E."/>
            <person name="Kini R.M."/>
            <person name="Richardson M.K."/>
        </authorList>
    </citation>
    <scope>NUCLEOTIDE SEQUENCE</scope>
    <source>
        <tissue evidence="4">Blood</tissue>
    </source>
</reference>
<dbReference type="PANTHER" id="PTHR31108:SF6">
    <property type="entry name" value="TUMOR PROTEIN P63-REGULATED GENE 1 PROTEIN"/>
    <property type="match status" value="1"/>
</dbReference>
<feature type="region of interest" description="Disordered" evidence="2">
    <location>
        <begin position="1"/>
        <end position="34"/>
    </location>
</feature>
<dbReference type="AlphaFoldDB" id="V8NA10"/>
<keyword evidence="5" id="KW-1185">Reference proteome</keyword>
<evidence type="ECO:0000259" key="3">
    <source>
        <dbReference type="PROSITE" id="PS51791"/>
    </source>
</evidence>
<dbReference type="Pfam" id="PF12456">
    <property type="entry name" value="hSac2"/>
    <property type="match status" value="1"/>
</dbReference>
<accession>V8NA10</accession>
<protein>
    <submittedName>
        <fullName evidence="4">Tumor protein p63-regulated gene 1 protein</fullName>
    </submittedName>
</protein>
<evidence type="ECO:0000256" key="2">
    <source>
        <dbReference type="SAM" id="MobiDB-lite"/>
    </source>
</evidence>
<name>V8NA10_OPHHA</name>
<dbReference type="GO" id="GO:0005737">
    <property type="term" value="C:cytoplasm"/>
    <property type="evidence" value="ECO:0007669"/>
    <property type="project" value="TreeGrafter"/>
</dbReference>
<feature type="compositionally biased region" description="Basic and acidic residues" evidence="2">
    <location>
        <begin position="1"/>
        <end position="13"/>
    </location>
</feature>
<dbReference type="PROSITE" id="PS51791">
    <property type="entry name" value="HSAC2"/>
    <property type="match status" value="1"/>
</dbReference>
<sequence>MEEKDEGSSRRAEVSPQPKANSAAQSPSSSRTLLYPQPYADSYDSRKYFVTRPGAFEQAMEDLKVHLAANKGEAAHSFWLLTEIDHWNIEKERIVVITNAALLVCKYDFIMLKCLELQRIPLSYIEKISMGPFTFPEKSLDSDMPYTTFMEHPVKNGCPRLSPICQVSAFRAQLVHAVQNAQETAPAPGRMPSLALVSEPIRIQTYTGMVAFFGNQNKLGYCLARGSIGF</sequence>
<organism evidence="4 5">
    <name type="scientific">Ophiophagus hannah</name>
    <name type="common">King cobra</name>
    <name type="synonym">Naja hannah</name>
    <dbReference type="NCBI Taxonomy" id="8665"/>
    <lineage>
        <taxon>Eukaryota</taxon>
        <taxon>Metazoa</taxon>
        <taxon>Chordata</taxon>
        <taxon>Craniata</taxon>
        <taxon>Vertebrata</taxon>
        <taxon>Euteleostomi</taxon>
        <taxon>Lepidosauria</taxon>
        <taxon>Squamata</taxon>
        <taxon>Bifurcata</taxon>
        <taxon>Unidentata</taxon>
        <taxon>Episquamata</taxon>
        <taxon>Toxicofera</taxon>
        <taxon>Serpentes</taxon>
        <taxon>Colubroidea</taxon>
        <taxon>Elapidae</taxon>
        <taxon>Elapinae</taxon>
        <taxon>Ophiophagus</taxon>
    </lineage>
</organism>
<dbReference type="EMBL" id="AZIM01006085">
    <property type="protein sequence ID" value="ETE58930.1"/>
    <property type="molecule type" value="Genomic_DNA"/>
</dbReference>
<feature type="domain" description="HSac2" evidence="3">
    <location>
        <begin position="50"/>
        <end position="197"/>
    </location>
</feature>
<dbReference type="OrthoDB" id="10012704at2759"/>
<dbReference type="Proteomes" id="UP000018936">
    <property type="component" value="Unassembled WGS sequence"/>
</dbReference>
<evidence type="ECO:0000313" key="5">
    <source>
        <dbReference type="Proteomes" id="UP000018936"/>
    </source>
</evidence>
<dbReference type="InterPro" id="IPR034753">
    <property type="entry name" value="hSac2"/>
</dbReference>
<feature type="compositionally biased region" description="Polar residues" evidence="2">
    <location>
        <begin position="18"/>
        <end position="32"/>
    </location>
</feature>
<gene>
    <name evidence="4" type="primary">TPRG1</name>
    <name evidence="4" type="ORF">L345_15341</name>
</gene>
<dbReference type="PANTHER" id="PTHR31108">
    <property type="entry name" value="TUMOR PROTEIN P63-REGULATED GENE 1-LIKE PROTEIN"/>
    <property type="match status" value="1"/>
</dbReference>